<dbReference type="OrthoDB" id="8911139at2"/>
<name>A0A125TZS6_9GAMM</name>
<gene>
    <name evidence="1" type="ORF">AZ78_5293</name>
</gene>
<reference evidence="1 2" key="1">
    <citation type="journal article" date="2014" name="Genome Announc.">
        <title>Draft Genome Sequence of Lysobacter capsici AZ78, a Bacterium Antagonistic to Plant-Pathogenic Oomycetes.</title>
        <authorList>
            <person name="Puopolo G."/>
            <person name="Sonego P."/>
            <person name="Engelen K."/>
            <person name="Pertot I."/>
        </authorList>
    </citation>
    <scope>NUCLEOTIDE SEQUENCE [LARGE SCALE GENOMIC DNA]</scope>
    <source>
        <strain evidence="1 2">AZ78</strain>
    </source>
</reference>
<dbReference type="AlphaFoldDB" id="A0A125TZS6"/>
<dbReference type="EMBL" id="JAJA02000003">
    <property type="protein sequence ID" value="KWS02160.1"/>
    <property type="molecule type" value="Genomic_DNA"/>
</dbReference>
<protein>
    <submittedName>
        <fullName evidence="1">Uncharacterized protein</fullName>
    </submittedName>
</protein>
<sequence length="193" mass="20962">MPLGTIDDDYGPPSPELSLLLRLRDSGDEDFNDALSDLGYRLLAADDAPTLLHPDSYLSPAERADPSIAANIVAIDEVCARISFFAEDDQSNLFGYWHGPERTALAAAPIVKFDNEGQFALLQGRGLIEALIGDRVFDDDEAFAEHAQCFQGLGFAVAARNWHELADPDAASDPAQCHEAGYERALPGFQSPR</sequence>
<proteinExistence type="predicted"/>
<dbReference type="Proteomes" id="UP000023435">
    <property type="component" value="Unassembled WGS sequence"/>
</dbReference>
<evidence type="ECO:0000313" key="2">
    <source>
        <dbReference type="Proteomes" id="UP000023435"/>
    </source>
</evidence>
<keyword evidence="2" id="KW-1185">Reference proteome</keyword>
<evidence type="ECO:0000313" key="1">
    <source>
        <dbReference type="EMBL" id="KWS02160.1"/>
    </source>
</evidence>
<accession>A0A125TZS6</accession>
<organism evidence="1 2">
    <name type="scientific">Lysobacter capsici AZ78</name>
    <dbReference type="NCBI Taxonomy" id="1444315"/>
    <lineage>
        <taxon>Bacteria</taxon>
        <taxon>Pseudomonadati</taxon>
        <taxon>Pseudomonadota</taxon>
        <taxon>Gammaproteobacteria</taxon>
        <taxon>Lysobacterales</taxon>
        <taxon>Lysobacteraceae</taxon>
        <taxon>Lysobacter</taxon>
    </lineage>
</organism>
<comment type="caution">
    <text evidence="1">The sequence shown here is derived from an EMBL/GenBank/DDBJ whole genome shotgun (WGS) entry which is preliminary data.</text>
</comment>
<dbReference type="RefSeq" id="WP_036112044.1">
    <property type="nucleotide sequence ID" value="NZ_JAJA02000003.1"/>
</dbReference>